<keyword evidence="1" id="KW-0812">Transmembrane</keyword>
<evidence type="ECO:0000313" key="2">
    <source>
        <dbReference type="EMBL" id="SJM62882.1"/>
    </source>
</evidence>
<dbReference type="OrthoDB" id="7617808at2"/>
<name>A0A1R4G4E3_BREDI</name>
<keyword evidence="1" id="KW-1133">Transmembrane helix</keyword>
<evidence type="ECO:0000256" key="1">
    <source>
        <dbReference type="SAM" id="Phobius"/>
    </source>
</evidence>
<gene>
    <name evidence="2" type="ORF">FM111_09130</name>
</gene>
<feature type="transmembrane region" description="Helical" evidence="1">
    <location>
        <begin position="207"/>
        <end position="232"/>
    </location>
</feature>
<dbReference type="Proteomes" id="UP000195766">
    <property type="component" value="Unassembled WGS sequence"/>
</dbReference>
<feature type="transmembrane region" description="Helical" evidence="1">
    <location>
        <begin position="72"/>
        <end position="100"/>
    </location>
</feature>
<protein>
    <recommendedName>
        <fullName evidence="4">Glycerophosphoryl diester phosphodiesterase membrane domain-containing protein</fullName>
    </recommendedName>
</protein>
<dbReference type="EMBL" id="FUIE01000049">
    <property type="protein sequence ID" value="SJM62882.1"/>
    <property type="molecule type" value="Genomic_DNA"/>
</dbReference>
<reference evidence="2 3" key="1">
    <citation type="submission" date="2017-02" db="EMBL/GenBank/DDBJ databases">
        <authorList>
            <person name="Peterson S.W."/>
        </authorList>
    </citation>
    <scope>NUCLEOTIDE SEQUENCE [LARGE SCALE GENOMIC DNA]</scope>
    <source>
        <strain evidence="2 3">3F5N</strain>
    </source>
</reference>
<feature type="transmembrane region" description="Helical" evidence="1">
    <location>
        <begin position="156"/>
        <end position="186"/>
    </location>
</feature>
<organism evidence="2 3">
    <name type="scientific">Brevundimonas diminuta 3F5N</name>
    <dbReference type="NCBI Taxonomy" id="1255603"/>
    <lineage>
        <taxon>Bacteria</taxon>
        <taxon>Pseudomonadati</taxon>
        <taxon>Pseudomonadota</taxon>
        <taxon>Alphaproteobacteria</taxon>
        <taxon>Caulobacterales</taxon>
        <taxon>Caulobacteraceae</taxon>
        <taxon>Brevundimonas</taxon>
    </lineage>
</organism>
<feature type="transmembrane region" description="Helical" evidence="1">
    <location>
        <begin position="120"/>
        <end position="144"/>
    </location>
</feature>
<proteinExistence type="predicted"/>
<dbReference type="RefSeq" id="WP_087140670.1">
    <property type="nucleotide sequence ID" value="NZ_FUIE01000049.1"/>
</dbReference>
<sequence length="296" mass="31171">MSFNATESAFEGFRLARRAPLAILAWAAAYVIFFAVFFAVAGGSLINVVSLAEQLEQSAEPSMEQVTTILRAYGTLMFLVLPLSMLFSAVLSTGVARAVIRPQEGRFGYLRLGRNELRILLAMLAVGLLMLGVTVGGMGVASVLGGLAAETNTPLLILPAVLVGLATVGVSIWLAVRLSLVVPISFAEEKIALKESWVMSKGRFWPLLGMAVLAGVMSMLVGLLGSIVIAPLNLIFGGLESLAGAETTNIATLFVKFWPALLVWGVVNALLSAAQAAIIYAPFSAAYLGIKGVSRV</sequence>
<accession>A0A1R4G4E3</accession>
<dbReference type="AlphaFoldDB" id="A0A1R4G4E3"/>
<keyword evidence="1" id="KW-0472">Membrane</keyword>
<feature type="transmembrane region" description="Helical" evidence="1">
    <location>
        <begin position="261"/>
        <end position="290"/>
    </location>
</feature>
<evidence type="ECO:0008006" key="4">
    <source>
        <dbReference type="Google" id="ProtNLM"/>
    </source>
</evidence>
<evidence type="ECO:0000313" key="3">
    <source>
        <dbReference type="Proteomes" id="UP000195766"/>
    </source>
</evidence>
<feature type="transmembrane region" description="Helical" evidence="1">
    <location>
        <begin position="21"/>
        <end position="52"/>
    </location>
</feature>